<dbReference type="InterPro" id="IPR056884">
    <property type="entry name" value="NPHP3-like_N"/>
</dbReference>
<dbReference type="PANTHER" id="PTHR19879">
    <property type="entry name" value="TRANSCRIPTION INITIATION FACTOR TFIID"/>
    <property type="match status" value="1"/>
</dbReference>
<evidence type="ECO:0000313" key="5">
    <source>
        <dbReference type="EMBL" id="TDL14004.1"/>
    </source>
</evidence>
<dbReference type="PRINTS" id="PR00320">
    <property type="entry name" value="GPROTEINBRPT"/>
</dbReference>
<dbReference type="PANTHER" id="PTHR19879:SF9">
    <property type="entry name" value="TRANSCRIPTION INITIATION FACTOR TFIID SUBUNIT 5"/>
    <property type="match status" value="1"/>
</dbReference>
<evidence type="ECO:0000256" key="1">
    <source>
        <dbReference type="ARBA" id="ARBA00022574"/>
    </source>
</evidence>
<dbReference type="PROSITE" id="PS50082">
    <property type="entry name" value="WD_REPEATS_2"/>
    <property type="match status" value="8"/>
</dbReference>
<feature type="repeat" description="WD" evidence="3">
    <location>
        <begin position="733"/>
        <end position="765"/>
    </location>
</feature>
<name>A0A4Y7PF14_9AGAM</name>
<feature type="repeat" description="WD" evidence="3">
    <location>
        <begin position="855"/>
        <end position="896"/>
    </location>
</feature>
<dbReference type="EMBL" id="ML170410">
    <property type="protein sequence ID" value="TDL14004.1"/>
    <property type="molecule type" value="Genomic_DNA"/>
</dbReference>
<feature type="domain" description="Nephrocystin 3-like N-terminal" evidence="4">
    <location>
        <begin position="15"/>
        <end position="74"/>
    </location>
</feature>
<keyword evidence="6" id="KW-1185">Reference proteome</keyword>
<feature type="repeat" description="WD" evidence="3">
    <location>
        <begin position="698"/>
        <end position="732"/>
    </location>
</feature>
<feature type="repeat" description="WD" evidence="3">
    <location>
        <begin position="566"/>
        <end position="607"/>
    </location>
</feature>
<reference evidence="5 6" key="1">
    <citation type="submission" date="2018-06" db="EMBL/GenBank/DDBJ databases">
        <title>A transcriptomic atlas of mushroom development highlights an independent origin of complex multicellularity.</title>
        <authorList>
            <consortium name="DOE Joint Genome Institute"/>
            <person name="Krizsan K."/>
            <person name="Almasi E."/>
            <person name="Merenyi Z."/>
            <person name="Sahu N."/>
            <person name="Viragh M."/>
            <person name="Koszo T."/>
            <person name="Mondo S."/>
            <person name="Kiss B."/>
            <person name="Balint B."/>
            <person name="Kues U."/>
            <person name="Barry K."/>
            <person name="Hegedus J.C."/>
            <person name="Henrissat B."/>
            <person name="Johnson J."/>
            <person name="Lipzen A."/>
            <person name="Ohm R."/>
            <person name="Nagy I."/>
            <person name="Pangilinan J."/>
            <person name="Yan J."/>
            <person name="Xiong Y."/>
            <person name="Grigoriev I.V."/>
            <person name="Hibbett D.S."/>
            <person name="Nagy L.G."/>
        </authorList>
    </citation>
    <scope>NUCLEOTIDE SEQUENCE [LARGE SCALE GENOMIC DNA]</scope>
    <source>
        <strain evidence="5 6">SZMC22713</strain>
    </source>
</reference>
<dbReference type="OrthoDB" id="538223at2759"/>
<dbReference type="Pfam" id="PF00400">
    <property type="entry name" value="WD40"/>
    <property type="match status" value="11"/>
</dbReference>
<dbReference type="SUPFAM" id="SSF50978">
    <property type="entry name" value="WD40 repeat-like"/>
    <property type="match status" value="2"/>
</dbReference>
<dbReference type="InterPro" id="IPR036322">
    <property type="entry name" value="WD40_repeat_dom_sf"/>
</dbReference>
<feature type="repeat" description="WD" evidence="3">
    <location>
        <begin position="483"/>
        <end position="524"/>
    </location>
</feature>
<dbReference type="CDD" id="cd00200">
    <property type="entry name" value="WD40"/>
    <property type="match status" value="1"/>
</dbReference>
<protein>
    <submittedName>
        <fullName evidence="5">WD40 repeat-like protein</fullName>
    </submittedName>
</protein>
<dbReference type="Pfam" id="PF24883">
    <property type="entry name" value="NPHP3_N"/>
    <property type="match status" value="1"/>
</dbReference>
<dbReference type="STRING" id="50990.A0A4Y7PF14"/>
<feature type="repeat" description="WD" evidence="3">
    <location>
        <begin position="608"/>
        <end position="649"/>
    </location>
</feature>
<evidence type="ECO:0000256" key="2">
    <source>
        <dbReference type="ARBA" id="ARBA00022737"/>
    </source>
</evidence>
<evidence type="ECO:0000313" key="6">
    <source>
        <dbReference type="Proteomes" id="UP000294933"/>
    </source>
</evidence>
<keyword evidence="1 3" id="KW-0853">WD repeat</keyword>
<feature type="repeat" description="WD" evidence="3">
    <location>
        <begin position="650"/>
        <end position="691"/>
    </location>
</feature>
<dbReference type="InterPro" id="IPR015943">
    <property type="entry name" value="WD40/YVTN_repeat-like_dom_sf"/>
</dbReference>
<feature type="repeat" description="WD" evidence="3">
    <location>
        <begin position="533"/>
        <end position="565"/>
    </location>
</feature>
<dbReference type="InterPro" id="IPR020472">
    <property type="entry name" value="WD40_PAC1"/>
</dbReference>
<dbReference type="PROSITE" id="PS50294">
    <property type="entry name" value="WD_REPEATS_REGION"/>
    <property type="match status" value="7"/>
</dbReference>
<dbReference type="Proteomes" id="UP000294933">
    <property type="component" value="Unassembled WGS sequence"/>
</dbReference>
<gene>
    <name evidence="5" type="ORF">BD410DRAFT_797401</name>
</gene>
<keyword evidence="2" id="KW-0677">Repeat</keyword>
<dbReference type="SMART" id="SM00320">
    <property type="entry name" value="WD40"/>
    <property type="match status" value="13"/>
</dbReference>
<evidence type="ECO:0000259" key="4">
    <source>
        <dbReference type="Pfam" id="PF24883"/>
    </source>
</evidence>
<sequence length="1095" mass="120485">MKSHPDIGYSSVSYQLEELIVKPLRSVGEPFLTSVVVLDALDECKDSDTTSTVLSALSHHVADLSSLKILVTSRPERRITTAFQSGNLRSATQRVVLHELHLDVVKDDIERYLTSNLAAVRGYYDLESVWPSLDDIYRLANLSFGLFIFAATSVKFIEDHNYSDPRSQLACLLQSTVVNTESSMSPYRHLDQLYVQVLTLAFPDVSSVLAAQLKWVLGSIIYLQDPLSAYALENLLDLPPTTVRRTLLRLHSVIIVPENDSQVIRLLHPSFFDFLIDPARCQNPKFVVNAETQHTLIARACLRSMKCLKRDICGINNPGILNSEIQHLPKLIATHVPSHLQYACRHWAFHLEKAMFSDYLLDLVKEFSEKYLLYWVEVCSLLGELRNGLLALSTAKKSLSNVTLPVQVKESISDTVVLLGDCERFTREFFPVLSISSLQVYHSALLFTPKGTPLYSTYGPELLCPVKIHNAPEKNWSPCIRTMEGHSNYVNSVAFSPDGMRIVSGSDDKTVRMWDTVSGSHLNTFKGNSRALSVAFSQSGKHIVCGYRNNTLRLWDAVSAAHLITLEGHSGFVGSVAFSPDSTLVVSGSRDSTLRLWNVVSGDLLRTLDGHSQEVYSVAFSPDGKRIASGSEDKTVRLWDAVTGAHLRTIRFHSGPVTSLAFSPDCTQVASGSLDKTIQMWSTVNGSRLRTLKADNWVLSVAFSPDGTRLMSGSTGNTLELWNSVSGAHLSTLEGHSNNVASVSFSPDGARVMSGSFDKTIRLWDAVSSGNHVQGVKERSGAGPVLAFSPDGTWVVSGSMDVWDAGTGVRVKQLEWHSSARSLAFSPDGMHVVFGCNDNNVHLFDTVNWAYLKVLKGHSGVVCSVAFSPGGTCIASGSSDMSVRLWNAVTGAHLKPFRHPYPVHSVAFSPDGMRVVSACGFFQTYGCMWDAVTGDHLSTFEYGNSIISSVAFSPDGKYIVGGSYSEHRLWVWDATNPTRLLEIEGHRSSAHSVARSFKLYPPSLDAPDDLVESNAPLTELVPCYILQNECIYALNWKQRICWIPPSYRPVNDFTVSGDGNCVALSAPDERVVIFDFTGMHSYLQPLISSDSTSSS</sequence>
<dbReference type="VEuPathDB" id="FungiDB:BD410DRAFT_797401"/>
<evidence type="ECO:0000256" key="3">
    <source>
        <dbReference type="PROSITE-ProRule" id="PRU00221"/>
    </source>
</evidence>
<organism evidence="5 6">
    <name type="scientific">Rickenella mellea</name>
    <dbReference type="NCBI Taxonomy" id="50990"/>
    <lineage>
        <taxon>Eukaryota</taxon>
        <taxon>Fungi</taxon>
        <taxon>Dikarya</taxon>
        <taxon>Basidiomycota</taxon>
        <taxon>Agaricomycotina</taxon>
        <taxon>Agaricomycetes</taxon>
        <taxon>Hymenochaetales</taxon>
        <taxon>Rickenellaceae</taxon>
        <taxon>Rickenella</taxon>
    </lineage>
</organism>
<proteinExistence type="predicted"/>
<dbReference type="Gene3D" id="2.130.10.10">
    <property type="entry name" value="YVTN repeat-like/Quinoprotein amine dehydrogenase"/>
    <property type="match status" value="6"/>
</dbReference>
<dbReference type="InterPro" id="IPR019775">
    <property type="entry name" value="WD40_repeat_CS"/>
</dbReference>
<dbReference type="AlphaFoldDB" id="A0A4Y7PF14"/>
<accession>A0A4Y7PF14</accession>
<dbReference type="PROSITE" id="PS00678">
    <property type="entry name" value="WD_REPEATS_1"/>
    <property type="match status" value="1"/>
</dbReference>
<dbReference type="InterPro" id="IPR001680">
    <property type="entry name" value="WD40_rpt"/>
</dbReference>